<organism evidence="8 9">
    <name type="scientific">Cymbomonas tetramitiformis</name>
    <dbReference type="NCBI Taxonomy" id="36881"/>
    <lineage>
        <taxon>Eukaryota</taxon>
        <taxon>Viridiplantae</taxon>
        <taxon>Chlorophyta</taxon>
        <taxon>Pyramimonadophyceae</taxon>
        <taxon>Pyramimonadales</taxon>
        <taxon>Pyramimonadaceae</taxon>
        <taxon>Cymbomonas</taxon>
    </lineage>
</organism>
<sequence length="544" mass="58924">MRQGGDTGNIKGEPYAAEAKELLRSKLIGKQVSVNMEYSRTIPTSESTPDLPDRTMNFGSVHLMDKKNPGEPGANVAEMVVVRGLASVVRHRGEDDRSMHYDALLEAESRAQKQKKGMHSSKEPPVQHLNDVSFGPSNKAKQFLPFLQRSGTVTALVEMVMNGHRLKLLVPKESAMIVFALSGVRTPSKGRDGGADEPYAAEALAFTRLQCMQMEVEIDVEAVDNTGTFLGNLRTVNKRVNLATSLLEAGLGSLHPMYDVNRNANGPELAAAENAAKQARLKIWENFVEPVASSTGDAEQAAETEDGNVEAFEATAMMVVDGSTLYVHRADKKARLDWLVGQLEGLGLKEAPATGGLYKPSVGALCCSRFTEDNQWYRARVTALSPDCSQVTVFYVDFGNSETLSAARLTTLDPSVSLQACPPLAVKCQLAYLKVPSLNEDFGMEAATALSEMVFGCTLAVRLEGREAAAGKWGGGDTMLVTLIDADASASVNARLVEAGLARVKKVRGKRAAVVAEGMKEFQERARQQRLCMWQYGDVDSDED</sequence>
<keyword evidence="3" id="KW-0597">Phosphoprotein</keyword>
<dbReference type="GO" id="GO:0005634">
    <property type="term" value="C:nucleus"/>
    <property type="evidence" value="ECO:0007669"/>
    <property type="project" value="TreeGrafter"/>
</dbReference>
<dbReference type="FunFam" id="2.30.30.140:FF:000018">
    <property type="entry name" value="Serine/threonine-protein kinase 31"/>
    <property type="match status" value="1"/>
</dbReference>
<dbReference type="AlphaFoldDB" id="A0AAE0FFL8"/>
<dbReference type="Pfam" id="PF00567">
    <property type="entry name" value="TUDOR"/>
    <property type="match status" value="1"/>
</dbReference>
<feature type="domain" description="TNase-like" evidence="7">
    <location>
        <begin position="1"/>
        <end position="121"/>
    </location>
</feature>
<evidence type="ECO:0000256" key="5">
    <source>
        <dbReference type="SAM" id="MobiDB-lite"/>
    </source>
</evidence>
<dbReference type="GO" id="GO:0006402">
    <property type="term" value="P:mRNA catabolic process"/>
    <property type="evidence" value="ECO:0007669"/>
    <property type="project" value="TreeGrafter"/>
</dbReference>
<dbReference type="GO" id="GO:0005829">
    <property type="term" value="C:cytosol"/>
    <property type="evidence" value="ECO:0007669"/>
    <property type="project" value="TreeGrafter"/>
</dbReference>
<keyword evidence="2" id="KW-0963">Cytoplasm</keyword>
<evidence type="ECO:0000313" key="9">
    <source>
        <dbReference type="Proteomes" id="UP001190700"/>
    </source>
</evidence>
<proteinExistence type="predicted"/>
<evidence type="ECO:0000256" key="1">
    <source>
        <dbReference type="ARBA" id="ARBA00004496"/>
    </source>
</evidence>
<feature type="domain" description="TNase-like" evidence="7">
    <location>
        <begin position="151"/>
        <end position="286"/>
    </location>
</feature>
<accession>A0AAE0FFL8</accession>
<dbReference type="InterPro" id="IPR035437">
    <property type="entry name" value="SNase_OB-fold_sf"/>
</dbReference>
<evidence type="ECO:0000313" key="8">
    <source>
        <dbReference type="EMBL" id="KAK3258937.1"/>
    </source>
</evidence>
<reference evidence="8 9" key="1">
    <citation type="journal article" date="2015" name="Genome Biol. Evol.">
        <title>Comparative Genomics of a Bacterivorous Green Alga Reveals Evolutionary Causalities and Consequences of Phago-Mixotrophic Mode of Nutrition.</title>
        <authorList>
            <person name="Burns J.A."/>
            <person name="Paasch A."/>
            <person name="Narechania A."/>
            <person name="Kim E."/>
        </authorList>
    </citation>
    <scope>NUCLEOTIDE SEQUENCE [LARGE SCALE GENOMIC DNA]</scope>
    <source>
        <strain evidence="8 9">PLY_AMNH</strain>
    </source>
</reference>
<dbReference type="SUPFAM" id="SSF63748">
    <property type="entry name" value="Tudor/PWWP/MBT"/>
    <property type="match status" value="1"/>
</dbReference>
<dbReference type="PROSITE" id="PS50304">
    <property type="entry name" value="TUDOR"/>
    <property type="match status" value="1"/>
</dbReference>
<dbReference type="SMART" id="SM00318">
    <property type="entry name" value="SNc"/>
    <property type="match status" value="2"/>
</dbReference>
<dbReference type="SMART" id="SM00333">
    <property type="entry name" value="TUDOR"/>
    <property type="match status" value="1"/>
</dbReference>
<comment type="subcellular location">
    <subcellularLocation>
        <location evidence="1">Cytoplasm</location>
    </subcellularLocation>
</comment>
<feature type="domain" description="TNase-like" evidence="7">
    <location>
        <begin position="310"/>
        <end position="536"/>
    </location>
</feature>
<dbReference type="Gene3D" id="2.40.50.90">
    <property type="match status" value="3"/>
</dbReference>
<evidence type="ECO:0000256" key="2">
    <source>
        <dbReference type="ARBA" id="ARBA00022490"/>
    </source>
</evidence>
<gene>
    <name evidence="8" type="ORF">CYMTET_32042</name>
</gene>
<dbReference type="EMBL" id="LGRX02019138">
    <property type="protein sequence ID" value="KAK3258937.1"/>
    <property type="molecule type" value="Genomic_DNA"/>
</dbReference>
<evidence type="ECO:0000259" key="7">
    <source>
        <dbReference type="PROSITE" id="PS50830"/>
    </source>
</evidence>
<keyword evidence="9" id="KW-1185">Reference proteome</keyword>
<dbReference type="PROSITE" id="PS50830">
    <property type="entry name" value="TNASE_3"/>
    <property type="match status" value="3"/>
</dbReference>
<feature type="region of interest" description="Disordered" evidence="5">
    <location>
        <begin position="109"/>
        <end position="128"/>
    </location>
</feature>
<dbReference type="InterPro" id="IPR016071">
    <property type="entry name" value="Staphylococal_nuclease_OB-fold"/>
</dbReference>
<dbReference type="InterPro" id="IPR002999">
    <property type="entry name" value="Tudor"/>
</dbReference>
<dbReference type="GO" id="GO:0004518">
    <property type="term" value="F:nuclease activity"/>
    <property type="evidence" value="ECO:0007669"/>
    <property type="project" value="TreeGrafter"/>
</dbReference>
<keyword evidence="4" id="KW-0677">Repeat</keyword>
<evidence type="ECO:0000256" key="4">
    <source>
        <dbReference type="ARBA" id="ARBA00022737"/>
    </source>
</evidence>
<dbReference type="Gene3D" id="2.30.30.140">
    <property type="match status" value="1"/>
</dbReference>
<dbReference type="PANTHER" id="PTHR12302:SF2">
    <property type="entry name" value="STAPHYLOCOCCAL NUCLEASE DOMAIN-CONTAINING PROTEIN 1"/>
    <property type="match status" value="1"/>
</dbReference>
<dbReference type="Pfam" id="PF00565">
    <property type="entry name" value="SNase"/>
    <property type="match status" value="3"/>
</dbReference>
<dbReference type="GO" id="GO:0003723">
    <property type="term" value="F:RNA binding"/>
    <property type="evidence" value="ECO:0007669"/>
    <property type="project" value="TreeGrafter"/>
</dbReference>
<dbReference type="PANTHER" id="PTHR12302">
    <property type="entry name" value="EBNA2 BINDING PROTEIN P100"/>
    <property type="match status" value="1"/>
</dbReference>
<evidence type="ECO:0000256" key="3">
    <source>
        <dbReference type="ARBA" id="ARBA00022553"/>
    </source>
</evidence>
<feature type="domain" description="Tudor" evidence="6">
    <location>
        <begin position="359"/>
        <end position="419"/>
    </location>
</feature>
<dbReference type="Proteomes" id="UP001190700">
    <property type="component" value="Unassembled WGS sequence"/>
</dbReference>
<name>A0AAE0FFL8_9CHLO</name>
<comment type="caution">
    <text evidence="8">The sequence shown here is derived from an EMBL/GenBank/DDBJ whole genome shotgun (WGS) entry which is preliminary data.</text>
</comment>
<dbReference type="FunFam" id="2.40.50.90:FF:000010">
    <property type="entry name" value="Ribonuclease"/>
    <property type="match status" value="1"/>
</dbReference>
<evidence type="ECO:0000259" key="6">
    <source>
        <dbReference type="PROSITE" id="PS50304"/>
    </source>
</evidence>
<dbReference type="SUPFAM" id="SSF50199">
    <property type="entry name" value="Staphylococcal nuclease"/>
    <property type="match status" value="3"/>
</dbReference>
<protein>
    <submittedName>
        <fullName evidence="8">Uncharacterized protein</fullName>
    </submittedName>
</protein>